<evidence type="ECO:0000256" key="8">
    <source>
        <dbReference type="ARBA" id="ARBA00022833"/>
    </source>
</evidence>
<feature type="binding site" evidence="12">
    <location>
        <position position="232"/>
    </location>
    <ligand>
        <name>Zn(2+)</name>
        <dbReference type="ChEBI" id="CHEBI:29105"/>
        <note>catalytic</note>
    </ligand>
</feature>
<evidence type="ECO:0000256" key="9">
    <source>
        <dbReference type="ARBA" id="ARBA00022989"/>
    </source>
</evidence>
<evidence type="ECO:0000256" key="4">
    <source>
        <dbReference type="ARBA" id="ARBA00022670"/>
    </source>
</evidence>
<keyword evidence="5 12" id="KW-0812">Transmembrane</keyword>
<reference evidence="14 15" key="1">
    <citation type="journal article" name="Nat. Commun.">
        <title>Undinarchaeota illuminate DPANN phylogeny and the impact of gene transfer on archaeal evolution.</title>
        <authorList>
            <person name="Dombrowski N."/>
            <person name="Williams T.A."/>
            <person name="Sun J."/>
            <person name="Woodcroft B.J."/>
            <person name="Lee J.H."/>
            <person name="Minh B.Q."/>
            <person name="Rinke C."/>
            <person name="Spang A."/>
        </authorList>
    </citation>
    <scope>NUCLEOTIDE SEQUENCE [LARGE SCALE GENOMIC DNA]</scope>
    <source>
        <strain evidence="14">MAG_bin1129</strain>
    </source>
</reference>
<accession>A0A832USZ2</accession>
<evidence type="ECO:0000256" key="11">
    <source>
        <dbReference type="ARBA" id="ARBA00023136"/>
    </source>
</evidence>
<keyword evidence="6 12" id="KW-0479">Metal-binding</keyword>
<evidence type="ECO:0000256" key="10">
    <source>
        <dbReference type="ARBA" id="ARBA00023049"/>
    </source>
</evidence>
<comment type="cofactor">
    <cofactor evidence="12">
        <name>Zn(2+)</name>
        <dbReference type="ChEBI" id="CHEBI:29105"/>
    </cofactor>
    <text evidence="12">Binds 1 zinc ion per subunit.</text>
</comment>
<evidence type="ECO:0000259" key="13">
    <source>
        <dbReference type="Pfam" id="PF01435"/>
    </source>
</evidence>
<feature type="transmembrane region" description="Helical" evidence="12">
    <location>
        <begin position="48"/>
        <end position="66"/>
    </location>
</feature>
<evidence type="ECO:0000256" key="3">
    <source>
        <dbReference type="ARBA" id="ARBA00022475"/>
    </source>
</evidence>
<feature type="domain" description="Peptidase M48" evidence="13">
    <location>
        <begin position="86"/>
        <end position="302"/>
    </location>
</feature>
<dbReference type="CDD" id="cd07340">
    <property type="entry name" value="M48B_Htpx_like"/>
    <property type="match status" value="1"/>
</dbReference>
<keyword evidence="8 12" id="KW-0862">Zinc</keyword>
<comment type="subcellular location">
    <subcellularLocation>
        <location evidence="1 12">Cell membrane</location>
        <topology evidence="1 12">Multi-pass membrane protein</topology>
    </subcellularLocation>
</comment>
<dbReference type="GO" id="GO:0006508">
    <property type="term" value="P:proteolysis"/>
    <property type="evidence" value="ECO:0007669"/>
    <property type="project" value="UniProtKB-KW"/>
</dbReference>
<organism evidence="14 15">
    <name type="scientific">Candidatus Naiadarchaeum limnaeum</name>
    <dbReference type="NCBI Taxonomy" id="2756139"/>
    <lineage>
        <taxon>Archaea</taxon>
        <taxon>Candidatus Undinarchaeota</taxon>
        <taxon>Candidatus Undinarchaeia</taxon>
        <taxon>Candidatus Naiadarchaeales</taxon>
        <taxon>Candidatus Naiadarchaeaceae</taxon>
        <taxon>Candidatus Naiadarchaeum</taxon>
    </lineage>
</organism>
<dbReference type="InterPro" id="IPR050083">
    <property type="entry name" value="HtpX_protease"/>
</dbReference>
<dbReference type="PANTHER" id="PTHR43221:SF1">
    <property type="entry name" value="PROTEASE HTPX"/>
    <property type="match status" value="1"/>
</dbReference>
<evidence type="ECO:0000256" key="5">
    <source>
        <dbReference type="ARBA" id="ARBA00022692"/>
    </source>
</evidence>
<dbReference type="PANTHER" id="PTHR43221">
    <property type="entry name" value="PROTEASE HTPX"/>
    <property type="match status" value="1"/>
</dbReference>
<feature type="transmembrane region" description="Helical" evidence="12">
    <location>
        <begin position="21"/>
        <end position="42"/>
    </location>
</feature>
<keyword evidence="11 12" id="KW-0472">Membrane</keyword>
<dbReference type="InterPro" id="IPR001915">
    <property type="entry name" value="Peptidase_M48"/>
</dbReference>
<keyword evidence="7 12" id="KW-0378">Hydrolase</keyword>
<dbReference type="Proteomes" id="UP000646946">
    <property type="component" value="Unassembled WGS sequence"/>
</dbReference>
<evidence type="ECO:0000313" key="14">
    <source>
        <dbReference type="EMBL" id="HIK00932.1"/>
    </source>
</evidence>
<keyword evidence="10 12" id="KW-0482">Metalloprotease</keyword>
<dbReference type="HAMAP" id="MF_00188">
    <property type="entry name" value="Pept_M48_protease_HtpX"/>
    <property type="match status" value="1"/>
</dbReference>
<dbReference type="Pfam" id="PF01435">
    <property type="entry name" value="Peptidase_M48"/>
    <property type="match status" value="1"/>
</dbReference>
<comment type="similarity">
    <text evidence="2 12">Belongs to the peptidase M48B family.</text>
</comment>
<keyword evidence="4 12" id="KW-0645">Protease</keyword>
<protein>
    <recommendedName>
        <fullName evidence="12">Protease HtpX homolog</fullName>
        <ecNumber evidence="12">3.4.24.-</ecNumber>
    </recommendedName>
</protein>
<evidence type="ECO:0000256" key="2">
    <source>
        <dbReference type="ARBA" id="ARBA00009779"/>
    </source>
</evidence>
<evidence type="ECO:0000313" key="15">
    <source>
        <dbReference type="Proteomes" id="UP000646946"/>
    </source>
</evidence>
<feature type="active site" evidence="12">
    <location>
        <position position="152"/>
    </location>
</feature>
<name>A0A832USZ2_9ARCH</name>
<dbReference type="GO" id="GO:0004222">
    <property type="term" value="F:metalloendopeptidase activity"/>
    <property type="evidence" value="ECO:0007669"/>
    <property type="project" value="UniProtKB-UniRule"/>
</dbReference>
<feature type="transmembrane region" description="Helical" evidence="12">
    <location>
        <begin position="163"/>
        <end position="181"/>
    </location>
</feature>
<keyword evidence="3 12" id="KW-1003">Cell membrane</keyword>
<keyword evidence="9 12" id="KW-1133">Transmembrane helix</keyword>
<evidence type="ECO:0000256" key="6">
    <source>
        <dbReference type="ARBA" id="ARBA00022723"/>
    </source>
</evidence>
<dbReference type="AlphaFoldDB" id="A0A832USZ2"/>
<feature type="binding site" evidence="12">
    <location>
        <position position="155"/>
    </location>
    <ligand>
        <name>Zn(2+)</name>
        <dbReference type="ChEBI" id="CHEBI:29105"/>
        <note>catalytic</note>
    </ligand>
</feature>
<evidence type="ECO:0000256" key="12">
    <source>
        <dbReference type="HAMAP-Rule" id="MF_00188"/>
    </source>
</evidence>
<evidence type="ECO:0000256" key="7">
    <source>
        <dbReference type="ARBA" id="ARBA00022801"/>
    </source>
</evidence>
<dbReference type="EMBL" id="DVAB01000049">
    <property type="protein sequence ID" value="HIK00932.1"/>
    <property type="molecule type" value="Genomic_DNA"/>
</dbReference>
<feature type="transmembrane region" description="Helical" evidence="12">
    <location>
        <begin position="201"/>
        <end position="223"/>
    </location>
</feature>
<comment type="caution">
    <text evidence="14">The sequence shown here is derived from an EMBL/GenBank/DDBJ whole genome shotgun (WGS) entry which is preliminary data.</text>
</comment>
<proteinExistence type="inferred from homology"/>
<evidence type="ECO:0000256" key="1">
    <source>
        <dbReference type="ARBA" id="ARBA00004651"/>
    </source>
</evidence>
<dbReference type="GO" id="GO:0005886">
    <property type="term" value="C:plasma membrane"/>
    <property type="evidence" value="ECO:0007669"/>
    <property type="project" value="UniProtKB-SubCell"/>
</dbReference>
<dbReference type="InterPro" id="IPR022919">
    <property type="entry name" value="Pept_M48_protease_HtpX"/>
</dbReference>
<dbReference type="GO" id="GO:0008270">
    <property type="term" value="F:zinc ion binding"/>
    <property type="evidence" value="ECO:0007669"/>
    <property type="project" value="UniProtKB-UniRule"/>
</dbReference>
<dbReference type="Gene3D" id="3.30.2010.10">
    <property type="entry name" value="Metalloproteases ('zincins'), catalytic domain"/>
    <property type="match status" value="1"/>
</dbReference>
<sequence length="303" mass="33209">MKKFDHTSFYEEIARNKRKSYLLVSFFFVILFILVFALAVIFTPFYAIFVLPIATLLIILHIYRAYNYGDASILKAVNAQPADPVKHRYLIDTAEGLAIAAGIPAPKVYVMESEEINAFATGKDPEHASITFTTGALKNLKRDEIEGVMGHEISHIANYDVKYATLVVALVGIIAIISYIFLRSLRHGSFGGGGGKKGGAIILVIIIAGVILAVLAPIATRIVQASISRKRELLADATGAKITRYPDGLANALEKILKKNQGKMDVSEGMSHLFISDPTHSALDKVFATHPPLEERIKILRSM</sequence>
<keyword evidence="15" id="KW-1185">Reference proteome</keyword>
<dbReference type="EC" id="3.4.24.-" evidence="12"/>
<feature type="binding site" evidence="12">
    <location>
        <position position="151"/>
    </location>
    <ligand>
        <name>Zn(2+)</name>
        <dbReference type="ChEBI" id="CHEBI:29105"/>
        <note>catalytic</note>
    </ligand>
</feature>
<gene>
    <name evidence="12" type="primary">htpX</name>
    <name evidence="14" type="ORF">H1016_05365</name>
</gene>